<feature type="transmembrane region" description="Helical" evidence="2">
    <location>
        <begin position="132"/>
        <end position="149"/>
    </location>
</feature>
<keyword evidence="2" id="KW-0472">Membrane</keyword>
<dbReference type="Proteomes" id="UP000307808">
    <property type="component" value="Unassembled WGS sequence"/>
</dbReference>
<accession>A0A4U2YRF7</accession>
<keyword evidence="2" id="KW-0812">Transmembrane</keyword>
<evidence type="ECO:0000313" key="3">
    <source>
        <dbReference type="EMBL" id="TKI62551.1"/>
    </source>
</evidence>
<keyword evidence="2" id="KW-1133">Transmembrane helix</keyword>
<gene>
    <name evidence="3" type="ORF">FC770_09265</name>
</gene>
<protein>
    <submittedName>
        <fullName evidence="3">DoxX family protein</fullName>
    </submittedName>
</protein>
<reference evidence="3 4" key="1">
    <citation type="submission" date="2019-04" db="EMBL/GenBank/DDBJ databases">
        <authorList>
            <person name="Dong K."/>
        </authorList>
    </citation>
    <scope>NUCLEOTIDE SEQUENCE [LARGE SCALE GENOMIC DNA]</scope>
    <source>
        <strain evidence="4">dk3543</strain>
    </source>
</reference>
<feature type="compositionally biased region" description="Basic and acidic residues" evidence="1">
    <location>
        <begin position="1"/>
        <end position="11"/>
    </location>
</feature>
<name>A0A4U2YRF7_9ACTN</name>
<sequence length="198" mass="21155">MNAIRSTREAQPHTTPSVTSSPTSRSGDPAEEPTTSRHPAGVAIAAGLTRIAIGWVFLWAFLDKTFGLGYATPADRAWIEGGSPTAGFLSGVQGPFAELFNNMAGQAWADWLFMIGLLGIGVALMLGVFMNLAAASGAVMLVLMWAAVLPLDNNPFMDDHLVYALVLGLLALMGAGRYLGVGSYWEKLPFVKRFPILR</sequence>
<feature type="compositionally biased region" description="Low complexity" evidence="1">
    <location>
        <begin position="14"/>
        <end position="24"/>
    </location>
</feature>
<keyword evidence="4" id="KW-1185">Reference proteome</keyword>
<dbReference type="OrthoDB" id="3253635at2"/>
<evidence type="ECO:0000256" key="1">
    <source>
        <dbReference type="SAM" id="MobiDB-lite"/>
    </source>
</evidence>
<evidence type="ECO:0000256" key="2">
    <source>
        <dbReference type="SAM" id="Phobius"/>
    </source>
</evidence>
<dbReference type="EMBL" id="SZPY01000002">
    <property type="protein sequence ID" value="TKI62551.1"/>
    <property type="molecule type" value="Genomic_DNA"/>
</dbReference>
<feature type="transmembrane region" description="Helical" evidence="2">
    <location>
        <begin position="108"/>
        <end position="126"/>
    </location>
</feature>
<organism evidence="3 4">
    <name type="scientific">Nocardioides jishulii</name>
    <dbReference type="NCBI Taxonomy" id="2575440"/>
    <lineage>
        <taxon>Bacteria</taxon>
        <taxon>Bacillati</taxon>
        <taxon>Actinomycetota</taxon>
        <taxon>Actinomycetes</taxon>
        <taxon>Propionibacteriales</taxon>
        <taxon>Nocardioidaceae</taxon>
        <taxon>Nocardioides</taxon>
    </lineage>
</organism>
<proteinExistence type="predicted"/>
<feature type="transmembrane region" description="Helical" evidence="2">
    <location>
        <begin position="40"/>
        <end position="62"/>
    </location>
</feature>
<comment type="caution">
    <text evidence="3">The sequence shown here is derived from an EMBL/GenBank/DDBJ whole genome shotgun (WGS) entry which is preliminary data.</text>
</comment>
<dbReference type="AlphaFoldDB" id="A0A4U2YRF7"/>
<evidence type="ECO:0000313" key="4">
    <source>
        <dbReference type="Proteomes" id="UP000307808"/>
    </source>
</evidence>
<feature type="transmembrane region" description="Helical" evidence="2">
    <location>
        <begin position="161"/>
        <end position="180"/>
    </location>
</feature>
<feature type="region of interest" description="Disordered" evidence="1">
    <location>
        <begin position="1"/>
        <end position="38"/>
    </location>
</feature>